<organism evidence="2 3">
    <name type="scientific">Halanaerobacter jeridensis</name>
    <dbReference type="NCBI Taxonomy" id="706427"/>
    <lineage>
        <taxon>Bacteria</taxon>
        <taxon>Bacillati</taxon>
        <taxon>Bacillota</taxon>
        <taxon>Clostridia</taxon>
        <taxon>Halanaerobiales</taxon>
        <taxon>Halobacteroidaceae</taxon>
        <taxon>Halanaerobacter</taxon>
    </lineage>
</organism>
<name>A0A938XR11_9FIRM</name>
<reference evidence="2" key="1">
    <citation type="submission" date="2021-01" db="EMBL/GenBank/DDBJ databases">
        <title>Genomic Encyclopedia of Type Strains, Phase IV (KMG-IV): sequencing the most valuable type-strain genomes for metagenomic binning, comparative biology and taxonomic classification.</title>
        <authorList>
            <person name="Goeker M."/>
        </authorList>
    </citation>
    <scope>NUCLEOTIDE SEQUENCE</scope>
    <source>
        <strain evidence="2">DSM 23230</strain>
    </source>
</reference>
<dbReference type="AlphaFoldDB" id="A0A938XR11"/>
<evidence type="ECO:0000313" key="2">
    <source>
        <dbReference type="EMBL" id="MBM7556094.1"/>
    </source>
</evidence>
<feature type="coiled-coil region" evidence="1">
    <location>
        <begin position="43"/>
        <end position="77"/>
    </location>
</feature>
<evidence type="ECO:0000256" key="1">
    <source>
        <dbReference type="SAM" id="Coils"/>
    </source>
</evidence>
<dbReference type="RefSeq" id="WP_204700811.1">
    <property type="nucleotide sequence ID" value="NZ_JAFBDQ010000004.1"/>
</dbReference>
<dbReference type="Proteomes" id="UP000774000">
    <property type="component" value="Unassembled WGS sequence"/>
</dbReference>
<keyword evidence="1" id="KW-0175">Coiled coil</keyword>
<evidence type="ECO:0000313" key="3">
    <source>
        <dbReference type="Proteomes" id="UP000774000"/>
    </source>
</evidence>
<comment type="caution">
    <text evidence="2">The sequence shown here is derived from an EMBL/GenBank/DDBJ whole genome shotgun (WGS) entry which is preliminary data.</text>
</comment>
<accession>A0A938XR11</accession>
<dbReference type="EMBL" id="JAFBDQ010000004">
    <property type="protein sequence ID" value="MBM7556094.1"/>
    <property type="molecule type" value="Genomic_DNA"/>
</dbReference>
<proteinExistence type="predicted"/>
<sequence length="87" mass="10520">MTDIDDKISKQLMNNDELDNKLRNSFDKIIEDLKDIDKQKLLKENPDLTEEELEEKIDELEKRLKEEKDNFMEKLSNTLNFKELFNE</sequence>
<protein>
    <submittedName>
        <fullName evidence="2">F0F1-type ATP synthase membrane subunit b/b</fullName>
    </submittedName>
</protein>
<keyword evidence="3" id="KW-1185">Reference proteome</keyword>
<gene>
    <name evidence="2" type="ORF">JOC47_000930</name>
</gene>